<evidence type="ECO:0000256" key="1">
    <source>
        <dbReference type="SAM" id="MobiDB-lite"/>
    </source>
</evidence>
<reference evidence="2" key="1">
    <citation type="submission" date="2017-07" db="EMBL/GenBank/DDBJ databases">
        <title>Taro Niue Genome Assembly and Annotation.</title>
        <authorList>
            <person name="Atibalentja N."/>
            <person name="Keating K."/>
            <person name="Fields C.J."/>
        </authorList>
    </citation>
    <scope>NUCLEOTIDE SEQUENCE</scope>
    <source>
        <strain evidence="2">Niue_2</strain>
        <tissue evidence="2">Leaf</tissue>
    </source>
</reference>
<evidence type="ECO:0000313" key="3">
    <source>
        <dbReference type="Proteomes" id="UP000652761"/>
    </source>
</evidence>
<protein>
    <submittedName>
        <fullName evidence="2">Uncharacterized protein</fullName>
    </submittedName>
</protein>
<evidence type="ECO:0000313" key="2">
    <source>
        <dbReference type="EMBL" id="MQM15677.1"/>
    </source>
</evidence>
<feature type="compositionally biased region" description="Acidic residues" evidence="1">
    <location>
        <begin position="88"/>
        <end position="103"/>
    </location>
</feature>
<feature type="region of interest" description="Disordered" evidence="1">
    <location>
        <begin position="140"/>
        <end position="186"/>
    </location>
</feature>
<dbReference type="EMBL" id="NMUH01006632">
    <property type="protein sequence ID" value="MQM15677.1"/>
    <property type="molecule type" value="Genomic_DNA"/>
</dbReference>
<accession>A0A843X8P0</accession>
<feature type="compositionally biased region" description="Low complexity" evidence="1">
    <location>
        <begin position="20"/>
        <end position="46"/>
    </location>
</feature>
<dbReference type="AlphaFoldDB" id="A0A843X8P0"/>
<keyword evidence="3" id="KW-1185">Reference proteome</keyword>
<feature type="region of interest" description="Disordered" evidence="1">
    <location>
        <begin position="1"/>
        <end position="128"/>
    </location>
</feature>
<sequence length="323" mass="35632">MELSSTDEDLNSHQASVTPSNNSPNSNGSNDNSSNQEEQIQQASQSLKESASEEVEFDNGESEQVNSNDQDAMANDEISEQPAQNSEHEEEESEDADDESDDEETHHQSPNVGEVQQGTKEQQVRDGPEIQLERDQEDFQPDENLPIPSLAHLSPAGADDFYPPHSSPPPIPHHYDMPSSSSAEAQIPSSLRNLLEGHFATLHSSITALDTKVEQKTMMLESRLESIEQRLSENVGRQETIQRFTAVRSDQLVQTIGMVVSTLDQVVSTPCSKHKTKSCKTGQVVSTLVQDNVSTLSQVVSTLETFPEHHLGSFGIVCRHYVK</sequence>
<feature type="compositionally biased region" description="Acidic residues" evidence="1">
    <location>
        <begin position="52"/>
        <end position="61"/>
    </location>
</feature>
<name>A0A843X8P0_COLES</name>
<organism evidence="2 3">
    <name type="scientific">Colocasia esculenta</name>
    <name type="common">Wild taro</name>
    <name type="synonym">Arum esculentum</name>
    <dbReference type="NCBI Taxonomy" id="4460"/>
    <lineage>
        <taxon>Eukaryota</taxon>
        <taxon>Viridiplantae</taxon>
        <taxon>Streptophyta</taxon>
        <taxon>Embryophyta</taxon>
        <taxon>Tracheophyta</taxon>
        <taxon>Spermatophyta</taxon>
        <taxon>Magnoliopsida</taxon>
        <taxon>Liliopsida</taxon>
        <taxon>Araceae</taxon>
        <taxon>Aroideae</taxon>
        <taxon>Colocasieae</taxon>
        <taxon>Colocasia</taxon>
    </lineage>
</organism>
<comment type="caution">
    <text evidence="2">The sequence shown here is derived from an EMBL/GenBank/DDBJ whole genome shotgun (WGS) entry which is preliminary data.</text>
</comment>
<proteinExistence type="predicted"/>
<feature type="compositionally biased region" description="Polar residues" evidence="1">
    <location>
        <begin position="108"/>
        <end position="121"/>
    </location>
</feature>
<gene>
    <name evidence="2" type="ORF">Taro_048629</name>
</gene>
<dbReference type="Proteomes" id="UP000652761">
    <property type="component" value="Unassembled WGS sequence"/>
</dbReference>